<dbReference type="OrthoDB" id="2564822at2759"/>
<evidence type="ECO:0000313" key="1">
    <source>
        <dbReference type="EMBL" id="EIM19053.1"/>
    </source>
</evidence>
<accession>I4Y511</accession>
<dbReference type="RefSeq" id="XP_006960902.1">
    <property type="nucleotide sequence ID" value="XM_006960840.1"/>
</dbReference>
<organism evidence="1 2">
    <name type="scientific">Wallemia mellicola (strain ATCC MYA-4683 / CBS 633.66)</name>
    <name type="common">Wallemia sebi (CBS 633.66)</name>
    <dbReference type="NCBI Taxonomy" id="671144"/>
    <lineage>
        <taxon>Eukaryota</taxon>
        <taxon>Fungi</taxon>
        <taxon>Dikarya</taxon>
        <taxon>Basidiomycota</taxon>
        <taxon>Wallemiomycotina</taxon>
        <taxon>Wallemiomycetes</taxon>
        <taxon>Wallemiales</taxon>
        <taxon>Wallemiaceae</taxon>
        <taxon>Wallemia</taxon>
    </lineage>
</organism>
<dbReference type="Proteomes" id="UP000005242">
    <property type="component" value="Unassembled WGS sequence"/>
</dbReference>
<dbReference type="KEGG" id="wse:WALSEDRAFT_66717"/>
<reference evidence="1 2" key="1">
    <citation type="journal article" date="2012" name="Fungal Genet. Biol.">
        <title>The genome of the xerotolerant mold Wallemia sebi reveals adaptations to osmotic stress and suggests cryptic sexual reproduction.</title>
        <authorList>
            <person name="Padamsee M."/>
            <person name="Kumar T.K.A."/>
            <person name="Riley R."/>
            <person name="Binder M."/>
            <person name="Boyd A."/>
            <person name="Calvo A.M."/>
            <person name="Furukawa K."/>
            <person name="Hesse C."/>
            <person name="Hohmann S."/>
            <person name="James T.Y."/>
            <person name="LaButti K."/>
            <person name="Lapidus A."/>
            <person name="Lindquist E."/>
            <person name="Lucas S."/>
            <person name="Miller K."/>
            <person name="Shantappa S."/>
            <person name="Grigoriev I.V."/>
            <person name="Hibbett D.S."/>
            <person name="McLaughlin D.J."/>
            <person name="Spatafora J.W."/>
            <person name="Aime M.C."/>
        </authorList>
    </citation>
    <scope>NUCLEOTIDE SEQUENCE [LARGE SCALE GENOMIC DNA]</scope>
    <source>
        <strain evidence="2">ATCC MYA-4683 / CBS 633.66</strain>
    </source>
</reference>
<dbReference type="AlphaFoldDB" id="I4Y511"/>
<dbReference type="EMBL" id="JH668266">
    <property type="protein sequence ID" value="EIM19053.1"/>
    <property type="molecule type" value="Genomic_DNA"/>
</dbReference>
<dbReference type="InParanoid" id="I4Y511"/>
<sequence>MVPYPFRYQVAHEEMELSRYKSPSDPYIPQQSRTEYAQRYIYDAAYIDSNLPIIRLLRCLPKHIDIDSYYMTVYPGELLALFNGSATVGLVSHKPSIRDVEEYEGWVYVGHSVAMLLIAPRYKDGLFHALSLKEVESL</sequence>
<proteinExistence type="predicted"/>
<keyword evidence="2" id="KW-1185">Reference proteome</keyword>
<evidence type="ECO:0000313" key="2">
    <source>
        <dbReference type="Proteomes" id="UP000005242"/>
    </source>
</evidence>
<dbReference type="HOGENOM" id="CLU_1856852_0_0_1"/>
<protein>
    <submittedName>
        <fullName evidence="1">Uncharacterized protein</fullName>
    </submittedName>
</protein>
<gene>
    <name evidence="1" type="ORF">WALSEDRAFT_66717</name>
</gene>
<dbReference type="GeneID" id="18475137"/>
<name>I4Y511_WALMC</name>